<dbReference type="GO" id="GO:0030246">
    <property type="term" value="F:carbohydrate binding"/>
    <property type="evidence" value="ECO:0007669"/>
    <property type="project" value="InterPro"/>
</dbReference>
<dbReference type="Pfam" id="PF02278">
    <property type="entry name" value="Lyase_8"/>
    <property type="match status" value="1"/>
</dbReference>
<organism evidence="9 10">
    <name type="scientific">Moniliophthora roreri</name>
    <name type="common">Frosty pod rot fungus</name>
    <name type="synonym">Monilia roreri</name>
    <dbReference type="NCBI Taxonomy" id="221103"/>
    <lineage>
        <taxon>Eukaryota</taxon>
        <taxon>Fungi</taxon>
        <taxon>Dikarya</taxon>
        <taxon>Basidiomycota</taxon>
        <taxon>Agaricomycotina</taxon>
        <taxon>Agaricomycetes</taxon>
        <taxon>Agaricomycetidae</taxon>
        <taxon>Agaricales</taxon>
        <taxon>Marasmiineae</taxon>
        <taxon>Marasmiaceae</taxon>
        <taxon>Moniliophthora</taxon>
    </lineage>
</organism>
<dbReference type="GO" id="GO:0005975">
    <property type="term" value="P:carbohydrate metabolic process"/>
    <property type="evidence" value="ECO:0007669"/>
    <property type="project" value="InterPro"/>
</dbReference>
<dbReference type="SUPFAM" id="SSF48230">
    <property type="entry name" value="Chondroitin AC/alginate lyase"/>
    <property type="match status" value="1"/>
</dbReference>
<feature type="domain" description="Polysaccharide lyase family 8 central" evidence="6">
    <location>
        <begin position="404"/>
        <end position="652"/>
    </location>
</feature>
<dbReference type="SUPFAM" id="SSF74650">
    <property type="entry name" value="Galactose mutarotase-like"/>
    <property type="match status" value="1"/>
</dbReference>
<name>A0A0W0G3M8_MONRR</name>
<comment type="similarity">
    <text evidence="1">Belongs to the polysaccharide lyase 8 family.</text>
</comment>
<feature type="region of interest" description="Disordered" evidence="4">
    <location>
        <begin position="748"/>
        <end position="768"/>
    </location>
</feature>
<dbReference type="InterPro" id="IPR004103">
    <property type="entry name" value="Lyase_8_C"/>
</dbReference>
<evidence type="ECO:0000256" key="1">
    <source>
        <dbReference type="ARBA" id="ARBA00006699"/>
    </source>
</evidence>
<dbReference type="PANTHER" id="PTHR38481">
    <property type="entry name" value="HYALURONATE LYASE"/>
    <property type="match status" value="1"/>
</dbReference>
<dbReference type="InterPro" id="IPR011013">
    <property type="entry name" value="Gal_mutarotase_sf_dom"/>
</dbReference>
<dbReference type="Gene3D" id="2.70.98.10">
    <property type="match status" value="1"/>
</dbReference>
<evidence type="ECO:0000256" key="2">
    <source>
        <dbReference type="ARBA" id="ARBA00022729"/>
    </source>
</evidence>
<feature type="domain" description="Polysaccharide lyase 8 N-terminal alpha-helical" evidence="8">
    <location>
        <begin position="65"/>
        <end position="277"/>
    </location>
</feature>
<feature type="chain" id="PRO_5006902303" evidence="5">
    <location>
        <begin position="25"/>
        <end position="768"/>
    </location>
</feature>
<dbReference type="SUPFAM" id="SSF49863">
    <property type="entry name" value="Hyaluronate lyase-like, C-terminal domain"/>
    <property type="match status" value="1"/>
</dbReference>
<evidence type="ECO:0000313" key="9">
    <source>
        <dbReference type="EMBL" id="KTB43149.1"/>
    </source>
</evidence>
<comment type="caution">
    <text evidence="9">The sequence shown here is derived from an EMBL/GenBank/DDBJ whole genome shotgun (WGS) entry which is preliminary data.</text>
</comment>
<dbReference type="eggNOG" id="ENOG502S9ZG">
    <property type="taxonomic scope" value="Eukaryota"/>
</dbReference>
<protein>
    <submittedName>
        <fullName evidence="9">Putative polysaccharide lyase family 8 protein</fullName>
    </submittedName>
</protein>
<feature type="domain" description="Polysaccharide lyase family 8 C-terminal" evidence="7">
    <location>
        <begin position="668"/>
        <end position="737"/>
    </location>
</feature>
<keyword evidence="3 9" id="KW-0456">Lyase</keyword>
<evidence type="ECO:0000256" key="4">
    <source>
        <dbReference type="SAM" id="MobiDB-lite"/>
    </source>
</evidence>
<evidence type="ECO:0000256" key="3">
    <source>
        <dbReference type="ARBA" id="ARBA00023239"/>
    </source>
</evidence>
<sequence>MRSLGNPHYLSFIFLHALLLPASCQVIIPPGSEVDLLNLYQRRIDAIIGGLTGTINVLQWDSSLKSDGTWSDVNYATGCDAQRANWPAQDHWFRLLNMAGAWHGGLPNTQEYVRNETFAAKISTAMNWWFARDFTNPACLTEGGTSSCPCNANEEKMWNTNWFSNVIGTPSLVGQTCLLMNDTLSATQISNCSHMTARTYGTFGGGFGFLAGANILDIGKISVDSGILTHNVTIITDAYRRVHNEVQVQPGVKKDGIKPDGSFSQHAGLLYNGNYGKGEEVDHTSLRLILNMSPVNAIKIKIEAADTQFAANDTSKHALETLFDGDAWMIYRNTQTGTLHWDFSALGRFISFPVIDDQATANIKLNLTKVNQLGGVWSSDPLKNFAQSLSKSDSKVNAGNLLGNRFFYVNDYMVHRGENYLSTVKMFSTRTQNTECTNSQNPLGFHLADGVHYNYIVGDEYEDIAASWNWNLIPGIMVDYGATALSCDRTGFTGIEKFVGGVSDGKIGLAAMRYTNPFTRSLRFQKVWFFLDGDVQHVIISNIGSNTTSPVYSVLDQRRHSGSVYVNSEQLQLQENQVTNVTNVTSLWHGGVGYTFNASAPFSLSLDVGPKTGNWATIGTSKQPPATVDLFAAWLQHTSLSSPLAYSVYPGTDSIDAFAQKSGATQLQIIQNDASISAVYDQVNRVVMVVFWASNGGCVTLDGENTNLCSSAASAVVFNAKSDSVTVSDPSQSLSSLDIRVESGGTEKGVTFELPQGGQSGGSVTKSL</sequence>
<dbReference type="AlphaFoldDB" id="A0A0W0G3M8"/>
<dbReference type="InterPro" id="IPR003159">
    <property type="entry name" value="Lyase_8_central_dom"/>
</dbReference>
<dbReference type="Gene3D" id="1.50.10.100">
    <property type="entry name" value="Chondroitin AC/alginate lyase"/>
    <property type="match status" value="1"/>
</dbReference>
<feature type="signal peptide" evidence="5">
    <location>
        <begin position="1"/>
        <end position="24"/>
    </location>
</feature>
<dbReference type="InterPro" id="IPR008929">
    <property type="entry name" value="Chondroitin_lyas"/>
</dbReference>
<dbReference type="Pfam" id="PF08124">
    <property type="entry name" value="Lyase_8_N"/>
    <property type="match status" value="1"/>
</dbReference>
<dbReference type="GO" id="GO:0016837">
    <property type="term" value="F:carbon-oxygen lyase activity, acting on polysaccharides"/>
    <property type="evidence" value="ECO:0007669"/>
    <property type="project" value="UniProtKB-ARBA"/>
</dbReference>
<evidence type="ECO:0000259" key="7">
    <source>
        <dbReference type="Pfam" id="PF02884"/>
    </source>
</evidence>
<dbReference type="InterPro" id="IPR014718">
    <property type="entry name" value="GH-type_carb-bd"/>
</dbReference>
<evidence type="ECO:0000259" key="6">
    <source>
        <dbReference type="Pfam" id="PF02278"/>
    </source>
</evidence>
<reference evidence="9 10" key="1">
    <citation type="submission" date="2015-12" db="EMBL/GenBank/DDBJ databases">
        <title>Draft genome sequence of Moniliophthora roreri, the causal agent of frosty pod rot of cacao.</title>
        <authorList>
            <person name="Aime M.C."/>
            <person name="Diaz-Valderrama J.R."/>
            <person name="Kijpornyongpan T."/>
            <person name="Phillips-Mora W."/>
        </authorList>
    </citation>
    <scope>NUCLEOTIDE SEQUENCE [LARGE SCALE GENOMIC DNA]</scope>
    <source>
        <strain evidence="9 10">MCA 2952</strain>
    </source>
</reference>
<dbReference type="PANTHER" id="PTHR38481:SF1">
    <property type="entry name" value="HYALURONATE LYASE"/>
    <property type="match status" value="1"/>
</dbReference>
<evidence type="ECO:0000313" key="10">
    <source>
        <dbReference type="Proteomes" id="UP000054988"/>
    </source>
</evidence>
<proteinExistence type="inferred from homology"/>
<evidence type="ECO:0000256" key="5">
    <source>
        <dbReference type="SAM" id="SignalP"/>
    </source>
</evidence>
<dbReference type="InterPro" id="IPR012970">
    <property type="entry name" value="Lyase_8_alpha_N"/>
</dbReference>
<evidence type="ECO:0000259" key="8">
    <source>
        <dbReference type="Pfam" id="PF08124"/>
    </source>
</evidence>
<accession>A0A0W0G3M8</accession>
<gene>
    <name evidence="9" type="ORF">WG66_4320</name>
</gene>
<keyword evidence="2 5" id="KW-0732">Signal</keyword>
<dbReference type="GO" id="GO:0005576">
    <property type="term" value="C:extracellular region"/>
    <property type="evidence" value="ECO:0007669"/>
    <property type="project" value="InterPro"/>
</dbReference>
<dbReference type="InterPro" id="IPR038970">
    <property type="entry name" value="Lyase_8"/>
</dbReference>
<dbReference type="Pfam" id="PF02884">
    <property type="entry name" value="Lyase_8_C"/>
    <property type="match status" value="1"/>
</dbReference>
<dbReference type="EMBL" id="LATX01001245">
    <property type="protein sequence ID" value="KTB43149.1"/>
    <property type="molecule type" value="Genomic_DNA"/>
</dbReference>
<dbReference type="Proteomes" id="UP000054988">
    <property type="component" value="Unassembled WGS sequence"/>
</dbReference>
<dbReference type="Gene3D" id="2.60.220.10">
    <property type="entry name" value="Polysaccharide lyase family 8-like, C-terminal"/>
    <property type="match status" value="1"/>
</dbReference>
<dbReference type="InterPro" id="IPR011071">
    <property type="entry name" value="Lyase_8-like_C"/>
</dbReference>